<dbReference type="InterPro" id="IPR051343">
    <property type="entry name" value="G-type_lectin_kinases/EP1-like"/>
</dbReference>
<dbReference type="GO" id="GO:0005524">
    <property type="term" value="F:ATP binding"/>
    <property type="evidence" value="ECO:0007669"/>
    <property type="project" value="InterPro"/>
</dbReference>
<dbReference type="PANTHER" id="PTHR47976">
    <property type="entry name" value="G-TYPE LECTIN S-RECEPTOR-LIKE SERINE/THREONINE-PROTEIN KINASE SD2-5"/>
    <property type="match status" value="1"/>
</dbReference>
<evidence type="ECO:0000256" key="1">
    <source>
        <dbReference type="ARBA" id="ARBA00022729"/>
    </source>
</evidence>
<keyword evidence="5" id="KW-1185">Reference proteome</keyword>
<dbReference type="Gene3D" id="1.10.510.10">
    <property type="entry name" value="Transferase(Phosphotransferase) domain 1"/>
    <property type="match status" value="1"/>
</dbReference>
<gene>
    <name evidence="4" type="ORF">Taro_033000</name>
</gene>
<dbReference type="Gene3D" id="3.30.200.20">
    <property type="entry name" value="Phosphorylase Kinase, domain 1"/>
    <property type="match status" value="1"/>
</dbReference>
<dbReference type="AlphaFoldDB" id="A0A843W3I0"/>
<dbReference type="InterPro" id="IPR011009">
    <property type="entry name" value="Kinase-like_dom_sf"/>
</dbReference>
<dbReference type="Pfam" id="PF00069">
    <property type="entry name" value="Pkinase"/>
    <property type="match status" value="1"/>
</dbReference>
<accession>A0A843W3I0</accession>
<proteinExistence type="predicted"/>
<dbReference type="SUPFAM" id="SSF56112">
    <property type="entry name" value="Protein kinase-like (PK-like)"/>
    <property type="match status" value="1"/>
</dbReference>
<dbReference type="OrthoDB" id="5857966at2759"/>
<sequence>MLPNLVLLCGFCSEGTKRLLVYDYMLDGCLDHHLFRDNVVALNWRRRFTIGLHNHCDIKSENILLDGDFQPKVEDMGIAKLVGRGYSTVLTTMRGTFGYLALEWICGLPITPKVRCLQLRDDGVRGDIWQAEFRPVGDGGGVLEYVKPNQID</sequence>
<dbReference type="EMBL" id="NMUH01002484">
    <property type="protein sequence ID" value="MQM00271.1"/>
    <property type="molecule type" value="Genomic_DNA"/>
</dbReference>
<dbReference type="GO" id="GO:0004672">
    <property type="term" value="F:protein kinase activity"/>
    <property type="evidence" value="ECO:0007669"/>
    <property type="project" value="InterPro"/>
</dbReference>
<dbReference type="Proteomes" id="UP000652761">
    <property type="component" value="Unassembled WGS sequence"/>
</dbReference>
<keyword evidence="1" id="KW-0732">Signal</keyword>
<dbReference type="InterPro" id="IPR000719">
    <property type="entry name" value="Prot_kinase_dom"/>
</dbReference>
<evidence type="ECO:0000313" key="4">
    <source>
        <dbReference type="EMBL" id="MQM00271.1"/>
    </source>
</evidence>
<reference evidence="4" key="1">
    <citation type="submission" date="2017-07" db="EMBL/GenBank/DDBJ databases">
        <title>Taro Niue Genome Assembly and Annotation.</title>
        <authorList>
            <person name="Atibalentja N."/>
            <person name="Keating K."/>
            <person name="Fields C.J."/>
        </authorList>
    </citation>
    <scope>NUCLEOTIDE SEQUENCE</scope>
    <source>
        <strain evidence="4">Niue_2</strain>
        <tissue evidence="4">Leaf</tissue>
    </source>
</reference>
<evidence type="ECO:0000259" key="3">
    <source>
        <dbReference type="PROSITE" id="PS50011"/>
    </source>
</evidence>
<dbReference type="PROSITE" id="PS50011">
    <property type="entry name" value="PROTEIN_KINASE_DOM"/>
    <property type="match status" value="1"/>
</dbReference>
<keyword evidence="2" id="KW-0430">Lectin</keyword>
<feature type="domain" description="Protein kinase" evidence="3">
    <location>
        <begin position="1"/>
        <end position="152"/>
    </location>
</feature>
<organism evidence="4 5">
    <name type="scientific">Colocasia esculenta</name>
    <name type="common">Wild taro</name>
    <name type="synonym">Arum esculentum</name>
    <dbReference type="NCBI Taxonomy" id="4460"/>
    <lineage>
        <taxon>Eukaryota</taxon>
        <taxon>Viridiplantae</taxon>
        <taxon>Streptophyta</taxon>
        <taxon>Embryophyta</taxon>
        <taxon>Tracheophyta</taxon>
        <taxon>Spermatophyta</taxon>
        <taxon>Magnoliopsida</taxon>
        <taxon>Liliopsida</taxon>
        <taxon>Araceae</taxon>
        <taxon>Aroideae</taxon>
        <taxon>Colocasieae</taxon>
        <taxon>Colocasia</taxon>
    </lineage>
</organism>
<dbReference type="PANTHER" id="PTHR47976:SF116">
    <property type="entry name" value="RECEPTOR-LIKE SERINE_THREONINE-PROTEIN KINASE"/>
    <property type="match status" value="1"/>
</dbReference>
<comment type="caution">
    <text evidence="4">The sequence shown here is derived from an EMBL/GenBank/DDBJ whole genome shotgun (WGS) entry which is preliminary data.</text>
</comment>
<evidence type="ECO:0000256" key="2">
    <source>
        <dbReference type="ARBA" id="ARBA00022734"/>
    </source>
</evidence>
<evidence type="ECO:0000313" key="5">
    <source>
        <dbReference type="Proteomes" id="UP000652761"/>
    </source>
</evidence>
<protein>
    <recommendedName>
        <fullName evidence="3">Protein kinase domain-containing protein</fullName>
    </recommendedName>
</protein>
<name>A0A843W3I0_COLES</name>